<dbReference type="Gene3D" id="1.10.30.50">
    <property type="match status" value="1"/>
</dbReference>
<dbReference type="InterPro" id="IPR003615">
    <property type="entry name" value="HNH_nuc"/>
</dbReference>
<proteinExistence type="predicted"/>
<feature type="domain" description="HNH nuclease" evidence="1">
    <location>
        <begin position="71"/>
        <end position="121"/>
    </location>
</feature>
<dbReference type="AlphaFoldDB" id="A0A6J5E5T8"/>
<name>A0A6J5E5T8_9BURK</name>
<dbReference type="Proteomes" id="UP000494135">
    <property type="component" value="Unassembled WGS sequence"/>
</dbReference>
<sequence>MEITSTLHAPNATFYYLVGIGCDTRVAANLSVRYSIEDLRNLSASKLMQLGLPESVISSLNKRRTPVPEKTLRQVLASNLELCCVCRKRGLGVVIHHIKKYSISKNHDISNLAALCTAHHSKAHANFELEQNLTPERIINYKKKWEKSCESIERWILESAARRIYEARWDWVNFRRVLQSTLEFPDFPTGLARERLTELGILNEHGHFVDENWQAPRDNGGYFVSGDKQIYLAAYITQLIELLARNRAVLDITPYLNEPKLLTELVTNGDFISVKLDFFYTPDKESEGNEESMMMARAQTRDVLVEFPYDPWFCLSSTSRSIHYHRDSPTKQVLFGMVRSIKKEQFRTHVLVSPIGTSPKFDPRDRLLGEFYPVTAADRRFHLKS</sequence>
<evidence type="ECO:0000313" key="2">
    <source>
        <dbReference type="EMBL" id="CAB3760485.1"/>
    </source>
</evidence>
<gene>
    <name evidence="2" type="ORF">LMG29660_04006</name>
</gene>
<reference evidence="2 3" key="1">
    <citation type="submission" date="2020-04" db="EMBL/GenBank/DDBJ databases">
        <authorList>
            <person name="De Canck E."/>
        </authorList>
    </citation>
    <scope>NUCLEOTIDE SEQUENCE [LARGE SCALE GENOMIC DNA]</scope>
    <source>
        <strain evidence="2 3">LMG 29660</strain>
    </source>
</reference>
<protein>
    <recommendedName>
        <fullName evidence="1">HNH nuclease domain-containing protein</fullName>
    </recommendedName>
</protein>
<dbReference type="SMART" id="SM00507">
    <property type="entry name" value="HNHc"/>
    <property type="match status" value="1"/>
</dbReference>
<evidence type="ECO:0000313" key="3">
    <source>
        <dbReference type="Proteomes" id="UP000494135"/>
    </source>
</evidence>
<dbReference type="EMBL" id="CADIKG010000009">
    <property type="protein sequence ID" value="CAB3760485.1"/>
    <property type="molecule type" value="Genomic_DNA"/>
</dbReference>
<evidence type="ECO:0000259" key="1">
    <source>
        <dbReference type="SMART" id="SM00507"/>
    </source>
</evidence>
<organism evidence="2 3">
    <name type="scientific">Burkholderia puraquae</name>
    <dbReference type="NCBI Taxonomy" id="1904757"/>
    <lineage>
        <taxon>Bacteria</taxon>
        <taxon>Pseudomonadati</taxon>
        <taxon>Pseudomonadota</taxon>
        <taxon>Betaproteobacteria</taxon>
        <taxon>Burkholderiales</taxon>
        <taxon>Burkholderiaceae</taxon>
        <taxon>Burkholderia</taxon>
        <taxon>Burkholderia cepacia complex</taxon>
    </lineage>
</organism>
<dbReference type="CDD" id="cd00085">
    <property type="entry name" value="HNHc"/>
    <property type="match status" value="1"/>
</dbReference>
<accession>A0A6J5E5T8</accession>